<feature type="transmembrane region" description="Helical" evidence="1">
    <location>
        <begin position="304"/>
        <end position="328"/>
    </location>
</feature>
<gene>
    <name evidence="2" type="ORF">EZS28_004982</name>
</gene>
<feature type="transmembrane region" description="Helical" evidence="1">
    <location>
        <begin position="93"/>
        <end position="113"/>
    </location>
</feature>
<dbReference type="EMBL" id="SNRW01000740">
    <property type="protein sequence ID" value="KAA6399492.1"/>
    <property type="molecule type" value="Genomic_DNA"/>
</dbReference>
<reference evidence="2 3" key="1">
    <citation type="submission" date="2019-03" db="EMBL/GenBank/DDBJ databases">
        <title>Single cell metagenomics reveals metabolic interactions within the superorganism composed of flagellate Streblomastix strix and complex community of Bacteroidetes bacteria on its surface.</title>
        <authorList>
            <person name="Treitli S.C."/>
            <person name="Kolisko M."/>
            <person name="Husnik F."/>
            <person name="Keeling P."/>
            <person name="Hampl V."/>
        </authorList>
    </citation>
    <scope>NUCLEOTIDE SEQUENCE [LARGE SCALE GENOMIC DNA]</scope>
    <source>
        <strain evidence="2">ST1C</strain>
    </source>
</reference>
<evidence type="ECO:0000313" key="3">
    <source>
        <dbReference type="Proteomes" id="UP000324800"/>
    </source>
</evidence>
<feature type="transmembrane region" description="Helical" evidence="1">
    <location>
        <begin position="150"/>
        <end position="169"/>
    </location>
</feature>
<dbReference type="AlphaFoldDB" id="A0A5J4WY42"/>
<organism evidence="2 3">
    <name type="scientific">Streblomastix strix</name>
    <dbReference type="NCBI Taxonomy" id="222440"/>
    <lineage>
        <taxon>Eukaryota</taxon>
        <taxon>Metamonada</taxon>
        <taxon>Preaxostyla</taxon>
        <taxon>Oxymonadida</taxon>
        <taxon>Streblomastigidae</taxon>
        <taxon>Streblomastix</taxon>
    </lineage>
</organism>
<sequence length="618" mass="71401">MGDLRCVFWGILRPKLLVTEEMLEDVCFAESEFAFKEYFITPTIIYNALLALLLIFSIAVTVYYFQQLPSTRDEDSDSLAREAQEKKVDTERIIEYILLIYDYIQLISIPIFELSFFDDIDISEYTSYFGVFIARVLQILQYITLRFTSWVPIFLFVFFYLVTFVTNIIRIRDDRIKAPTSHSAVSKSLNNFLTELFLSTLYIPATQTFLQMMVCEYSCSYFRQAASFKPFQPMAQYHTYSCTSAGFIILFILAYIRILLYHPTTMRFIAFEVNQSEPVMRFHPKFQVVYFEIKFLLLFVQEVIRIPTVVLAANIVIFGSLFIAQIYLQPCLGFGLRVNNLQSAFFFVGFSNCIFSLLITSFPDSTDLISVIAVVVGICGFICVYFCNKFIAQKVSMPHFPLTALLQGFPVDIKLKAALSIIDKVEDPSQLLLTEAGKALATIARHDNNMFSEQDQIALSGIERMSTKMTCPPILIDSGVIPDLISKLLDRRLVNEIKEIETIIQIIGNVAQFDDIDKCKLDFNQLKRIMRLLIETCERMCKSQKLQNDNSDQSQVLKMGSNEENVNTELQMIDYQEVELSSEHRTRDMLVESDYEEEDYEVESDVYNYIFRFLPCLI</sequence>
<evidence type="ECO:0000256" key="1">
    <source>
        <dbReference type="SAM" id="Phobius"/>
    </source>
</evidence>
<keyword evidence="1" id="KW-1133">Transmembrane helix</keyword>
<feature type="transmembrane region" description="Helical" evidence="1">
    <location>
        <begin position="237"/>
        <end position="258"/>
    </location>
</feature>
<feature type="transmembrane region" description="Helical" evidence="1">
    <location>
        <begin position="340"/>
        <end position="362"/>
    </location>
</feature>
<feature type="transmembrane region" description="Helical" evidence="1">
    <location>
        <begin position="368"/>
        <end position="387"/>
    </location>
</feature>
<feature type="transmembrane region" description="Helical" evidence="1">
    <location>
        <begin position="44"/>
        <end position="65"/>
    </location>
</feature>
<accession>A0A5J4WY42</accession>
<protein>
    <submittedName>
        <fullName evidence="2">Uncharacterized protein</fullName>
    </submittedName>
</protein>
<evidence type="ECO:0000313" key="2">
    <source>
        <dbReference type="EMBL" id="KAA6399492.1"/>
    </source>
</evidence>
<keyword evidence="1" id="KW-0812">Transmembrane</keyword>
<keyword evidence="1" id="KW-0472">Membrane</keyword>
<proteinExistence type="predicted"/>
<name>A0A5J4WY42_9EUKA</name>
<dbReference type="Proteomes" id="UP000324800">
    <property type="component" value="Unassembled WGS sequence"/>
</dbReference>
<comment type="caution">
    <text evidence="2">The sequence shown here is derived from an EMBL/GenBank/DDBJ whole genome shotgun (WGS) entry which is preliminary data.</text>
</comment>